<keyword evidence="3" id="KW-1185">Reference proteome</keyword>
<feature type="compositionally biased region" description="Basic and acidic residues" evidence="1">
    <location>
        <begin position="39"/>
        <end position="48"/>
    </location>
</feature>
<dbReference type="Proteomes" id="UP000299102">
    <property type="component" value="Unassembled WGS sequence"/>
</dbReference>
<evidence type="ECO:0000256" key="1">
    <source>
        <dbReference type="SAM" id="MobiDB-lite"/>
    </source>
</evidence>
<evidence type="ECO:0000313" key="3">
    <source>
        <dbReference type="Proteomes" id="UP000299102"/>
    </source>
</evidence>
<feature type="region of interest" description="Disordered" evidence="1">
    <location>
        <begin position="18"/>
        <end position="59"/>
    </location>
</feature>
<evidence type="ECO:0000313" key="2">
    <source>
        <dbReference type="EMBL" id="GBP18537.1"/>
    </source>
</evidence>
<proteinExistence type="predicted"/>
<organism evidence="2 3">
    <name type="scientific">Eumeta variegata</name>
    <name type="common">Bagworm moth</name>
    <name type="synonym">Eumeta japonica</name>
    <dbReference type="NCBI Taxonomy" id="151549"/>
    <lineage>
        <taxon>Eukaryota</taxon>
        <taxon>Metazoa</taxon>
        <taxon>Ecdysozoa</taxon>
        <taxon>Arthropoda</taxon>
        <taxon>Hexapoda</taxon>
        <taxon>Insecta</taxon>
        <taxon>Pterygota</taxon>
        <taxon>Neoptera</taxon>
        <taxon>Endopterygota</taxon>
        <taxon>Lepidoptera</taxon>
        <taxon>Glossata</taxon>
        <taxon>Ditrysia</taxon>
        <taxon>Tineoidea</taxon>
        <taxon>Psychidae</taxon>
        <taxon>Oiketicinae</taxon>
        <taxon>Eumeta</taxon>
    </lineage>
</organism>
<reference evidence="2 3" key="1">
    <citation type="journal article" date="2019" name="Commun. Biol.">
        <title>The bagworm genome reveals a unique fibroin gene that provides high tensile strength.</title>
        <authorList>
            <person name="Kono N."/>
            <person name="Nakamura H."/>
            <person name="Ohtoshi R."/>
            <person name="Tomita M."/>
            <person name="Numata K."/>
            <person name="Arakawa K."/>
        </authorList>
    </citation>
    <scope>NUCLEOTIDE SEQUENCE [LARGE SCALE GENOMIC DNA]</scope>
</reference>
<gene>
    <name evidence="2" type="ORF">EVAR_12998_1</name>
</gene>
<sequence>MAGGSGVSWDAVTASSNMARWRTGVPTVPGDSSRKPPRIRPDPRRKGSDPCGLSSEESHWNTHTGRVHLSYQARKQPGGLGDGLVQIFASATSIIGGGALLAELSTKLGTSCSRAAVGALVSRYALRSMARRIM</sequence>
<protein>
    <submittedName>
        <fullName evidence="2">Uncharacterized protein</fullName>
    </submittedName>
</protein>
<name>A0A4C1TWZ6_EUMVA</name>
<comment type="caution">
    <text evidence="2">The sequence shown here is derived from an EMBL/GenBank/DDBJ whole genome shotgun (WGS) entry which is preliminary data.</text>
</comment>
<accession>A0A4C1TWZ6</accession>
<dbReference type="EMBL" id="BGZK01000098">
    <property type="protein sequence ID" value="GBP18537.1"/>
    <property type="molecule type" value="Genomic_DNA"/>
</dbReference>
<dbReference type="AlphaFoldDB" id="A0A4C1TWZ6"/>